<organism evidence="4 5">
    <name type="scientific">Alectoria fallacina</name>
    <dbReference type="NCBI Taxonomy" id="1903189"/>
    <lineage>
        <taxon>Eukaryota</taxon>
        <taxon>Fungi</taxon>
        <taxon>Dikarya</taxon>
        <taxon>Ascomycota</taxon>
        <taxon>Pezizomycotina</taxon>
        <taxon>Lecanoromycetes</taxon>
        <taxon>OSLEUM clade</taxon>
        <taxon>Lecanoromycetidae</taxon>
        <taxon>Lecanorales</taxon>
        <taxon>Lecanorineae</taxon>
        <taxon>Parmeliaceae</taxon>
        <taxon>Alectoria</taxon>
    </lineage>
</organism>
<name>A0A8H3J9C5_9LECA</name>
<dbReference type="InterPro" id="IPR001375">
    <property type="entry name" value="Peptidase_S9_cat"/>
</dbReference>
<feature type="transmembrane region" description="Helical" evidence="2">
    <location>
        <begin position="98"/>
        <end position="116"/>
    </location>
</feature>
<dbReference type="OrthoDB" id="2416295at2759"/>
<dbReference type="AlphaFoldDB" id="A0A8H3J9C5"/>
<reference evidence="4" key="1">
    <citation type="submission" date="2021-03" db="EMBL/GenBank/DDBJ databases">
        <authorList>
            <person name="Tagirdzhanova G."/>
        </authorList>
    </citation>
    <scope>NUCLEOTIDE SEQUENCE</scope>
</reference>
<gene>
    <name evidence="4" type="ORF">ALECFALPRED_010623</name>
</gene>
<protein>
    <recommendedName>
        <fullName evidence="3">Peptidase S9 prolyl oligopeptidase catalytic domain-containing protein</fullName>
    </recommendedName>
</protein>
<dbReference type="GO" id="GO:0008236">
    <property type="term" value="F:serine-type peptidase activity"/>
    <property type="evidence" value="ECO:0007669"/>
    <property type="project" value="InterPro"/>
</dbReference>
<dbReference type="GO" id="GO:0006508">
    <property type="term" value="P:proteolysis"/>
    <property type="evidence" value="ECO:0007669"/>
    <property type="project" value="InterPro"/>
</dbReference>
<dbReference type="EMBL" id="CAJPDR010000896">
    <property type="protein sequence ID" value="CAF9943121.1"/>
    <property type="molecule type" value="Genomic_DNA"/>
</dbReference>
<accession>A0A8H3J9C5</accession>
<proteinExistence type="predicted"/>
<comment type="caution">
    <text evidence="4">The sequence shown here is derived from an EMBL/GenBank/DDBJ whole genome shotgun (WGS) entry which is preliminary data.</text>
</comment>
<evidence type="ECO:0000313" key="4">
    <source>
        <dbReference type="EMBL" id="CAF9943121.1"/>
    </source>
</evidence>
<dbReference type="Gene3D" id="3.40.50.1820">
    <property type="entry name" value="alpha/beta hydrolase"/>
    <property type="match status" value="1"/>
</dbReference>
<keyword evidence="2" id="KW-0472">Membrane</keyword>
<feature type="domain" description="Peptidase S9 prolyl oligopeptidase catalytic" evidence="3">
    <location>
        <begin position="135"/>
        <end position="182"/>
    </location>
</feature>
<sequence length="206" mass="22999">MDVIHLFSEILGLCVIYHSPERPLYAILYDQIVLDRPISIDTSVVDATVVMNSPSSRPNSPDLEHESSKSRDMATVEEEAKAFDSPDEHLHGEYPSGLKLTTIIVGLCLAVFLVALDNTIIATCIPRITDAFHALNDPTFLIHGRPDDLIPWQQSMRTVEALRARGVEADIEVVEGAKHLFDTFPEAGVDFEPSVRRGYEWLARFV</sequence>
<dbReference type="Proteomes" id="UP000664203">
    <property type="component" value="Unassembled WGS sequence"/>
</dbReference>
<feature type="compositionally biased region" description="Basic and acidic residues" evidence="1">
    <location>
        <begin position="62"/>
        <end position="88"/>
    </location>
</feature>
<keyword evidence="5" id="KW-1185">Reference proteome</keyword>
<feature type="region of interest" description="Disordered" evidence="1">
    <location>
        <begin position="51"/>
        <end position="88"/>
    </location>
</feature>
<evidence type="ECO:0000259" key="3">
    <source>
        <dbReference type="Pfam" id="PF00326"/>
    </source>
</evidence>
<keyword evidence="2" id="KW-0812">Transmembrane</keyword>
<evidence type="ECO:0000256" key="1">
    <source>
        <dbReference type="SAM" id="MobiDB-lite"/>
    </source>
</evidence>
<dbReference type="Pfam" id="PF00326">
    <property type="entry name" value="Peptidase_S9"/>
    <property type="match status" value="1"/>
</dbReference>
<dbReference type="InterPro" id="IPR029058">
    <property type="entry name" value="AB_hydrolase_fold"/>
</dbReference>
<keyword evidence="2" id="KW-1133">Transmembrane helix</keyword>
<evidence type="ECO:0000313" key="5">
    <source>
        <dbReference type="Proteomes" id="UP000664203"/>
    </source>
</evidence>
<dbReference type="SUPFAM" id="SSF53474">
    <property type="entry name" value="alpha/beta-Hydrolases"/>
    <property type="match status" value="1"/>
</dbReference>
<evidence type="ECO:0000256" key="2">
    <source>
        <dbReference type="SAM" id="Phobius"/>
    </source>
</evidence>